<dbReference type="InterPro" id="IPR020598">
    <property type="entry name" value="rRNA_Ade_methylase_Trfase_N"/>
</dbReference>
<feature type="binding site" evidence="7">
    <location>
        <position position="35"/>
    </location>
    <ligand>
        <name>S-adenosyl-L-methionine</name>
        <dbReference type="ChEBI" id="CHEBI:59789"/>
    </ligand>
</feature>
<keyword evidence="1" id="KW-0963">Cytoplasm</keyword>
<dbReference type="InterPro" id="IPR011530">
    <property type="entry name" value="rRNA_adenine_dimethylase"/>
</dbReference>
<dbReference type="GO" id="GO:0003723">
    <property type="term" value="F:RNA binding"/>
    <property type="evidence" value="ECO:0007669"/>
    <property type="project" value="UniProtKB-UniRule"/>
</dbReference>
<dbReference type="GO" id="GO:0005829">
    <property type="term" value="C:cytosol"/>
    <property type="evidence" value="ECO:0007669"/>
    <property type="project" value="TreeGrafter"/>
</dbReference>
<dbReference type="Gene3D" id="1.10.8.100">
    <property type="entry name" value="Ribosomal RNA adenine dimethylase-like, domain 2"/>
    <property type="match status" value="1"/>
</dbReference>
<dbReference type="CDD" id="cd02440">
    <property type="entry name" value="AdoMet_MTases"/>
    <property type="match status" value="1"/>
</dbReference>
<organism evidence="9 10">
    <name type="scientific">Candidatus Harrisonbacteria bacterium CG10_big_fil_rev_8_21_14_0_10_45_28</name>
    <dbReference type="NCBI Taxonomy" id="1974586"/>
    <lineage>
        <taxon>Bacteria</taxon>
        <taxon>Candidatus Harrisoniibacteriota</taxon>
    </lineage>
</organism>
<dbReference type="InterPro" id="IPR001737">
    <property type="entry name" value="KsgA/Erm"/>
</dbReference>
<dbReference type="PANTHER" id="PTHR11727:SF7">
    <property type="entry name" value="DIMETHYLADENOSINE TRANSFERASE-RELATED"/>
    <property type="match status" value="1"/>
</dbReference>
<gene>
    <name evidence="9" type="primary">rsmA</name>
    <name evidence="9" type="ORF">COU10_00365</name>
</gene>
<dbReference type="Pfam" id="PF00398">
    <property type="entry name" value="RrnaAD"/>
    <property type="match status" value="1"/>
</dbReference>
<evidence type="ECO:0000256" key="5">
    <source>
        <dbReference type="ARBA" id="ARBA00022691"/>
    </source>
</evidence>
<sequence length="255" mass="28077">MGQKLGQHFLQNKEAIEKIVGLVEPRRGELIVEIGPGEGALTIPLAVVCKNSEARLIAIEKDRRLAGKIDFAEVIVGDAIKDLAEIVENYQLPATGYKLVGNIPYYITGKLLRTIEGLRPRPVKTILMVQKEVAERVSAIAPKMNLLSSAVQVWAEAEIIFTLGAKDFLPPPKVDSAVIVLTPKKNIPANLKNYYALIKRIFASPRKTLVNNLLANSALRREEVEKVLEKAGIEVGARGQNLSLDQILALEKLLY</sequence>
<evidence type="ECO:0000256" key="1">
    <source>
        <dbReference type="ARBA" id="ARBA00022490"/>
    </source>
</evidence>
<dbReference type="InterPro" id="IPR029063">
    <property type="entry name" value="SAM-dependent_MTases_sf"/>
</dbReference>
<keyword evidence="3 7" id="KW-0489">Methyltransferase</keyword>
<comment type="similarity">
    <text evidence="7">Belongs to the class I-like SAM-binding methyltransferase superfamily. rRNA adenine N(6)-methyltransferase family.</text>
</comment>
<feature type="binding site" evidence="7">
    <location>
        <position position="10"/>
    </location>
    <ligand>
        <name>S-adenosyl-L-methionine</name>
        <dbReference type="ChEBI" id="CHEBI:59789"/>
    </ligand>
</feature>
<keyword evidence="5 7" id="KW-0949">S-adenosyl-L-methionine</keyword>
<accession>A0A2H0UPC8</accession>
<evidence type="ECO:0000256" key="3">
    <source>
        <dbReference type="ARBA" id="ARBA00022603"/>
    </source>
</evidence>
<proteinExistence type="inferred from homology"/>
<dbReference type="AlphaFoldDB" id="A0A2H0UPC8"/>
<dbReference type="PANTHER" id="PTHR11727">
    <property type="entry name" value="DIMETHYLADENOSINE TRANSFERASE"/>
    <property type="match status" value="1"/>
</dbReference>
<dbReference type="GO" id="GO:0000179">
    <property type="term" value="F:rRNA (adenine-N6,N6-)-dimethyltransferase activity"/>
    <property type="evidence" value="ECO:0007669"/>
    <property type="project" value="UniProtKB-UniRule"/>
</dbReference>
<dbReference type="PROSITE" id="PS51689">
    <property type="entry name" value="SAM_RNA_A_N6_MT"/>
    <property type="match status" value="1"/>
</dbReference>
<dbReference type="Proteomes" id="UP000230903">
    <property type="component" value="Unassembled WGS sequence"/>
</dbReference>
<dbReference type="SUPFAM" id="SSF53335">
    <property type="entry name" value="S-adenosyl-L-methionine-dependent methyltransferases"/>
    <property type="match status" value="1"/>
</dbReference>
<evidence type="ECO:0000256" key="7">
    <source>
        <dbReference type="PROSITE-ProRule" id="PRU01026"/>
    </source>
</evidence>
<evidence type="ECO:0000256" key="2">
    <source>
        <dbReference type="ARBA" id="ARBA00022552"/>
    </source>
</evidence>
<keyword evidence="2" id="KW-0698">rRNA processing</keyword>
<evidence type="ECO:0000256" key="4">
    <source>
        <dbReference type="ARBA" id="ARBA00022679"/>
    </source>
</evidence>
<reference evidence="10" key="1">
    <citation type="submission" date="2017-09" db="EMBL/GenBank/DDBJ databases">
        <title>Depth-based differentiation of microbial function through sediment-hosted aquifers and enrichment of novel symbionts in the deep terrestrial subsurface.</title>
        <authorList>
            <person name="Probst A.J."/>
            <person name="Ladd B."/>
            <person name="Jarett J.K."/>
            <person name="Geller-Mcgrath D.E."/>
            <person name="Sieber C.M.K."/>
            <person name="Emerson J.B."/>
            <person name="Anantharaman K."/>
            <person name="Thomas B.C."/>
            <person name="Malmstrom R."/>
            <person name="Stieglmeier M."/>
            <person name="Klingl A."/>
            <person name="Woyke T."/>
            <person name="Ryan C.M."/>
            <person name="Banfield J.F."/>
        </authorList>
    </citation>
    <scope>NUCLEOTIDE SEQUENCE [LARGE SCALE GENOMIC DNA]</scope>
</reference>
<keyword evidence="4 7" id="KW-0808">Transferase</keyword>
<evidence type="ECO:0000313" key="10">
    <source>
        <dbReference type="Proteomes" id="UP000230903"/>
    </source>
</evidence>
<evidence type="ECO:0000313" key="9">
    <source>
        <dbReference type="EMBL" id="PIR88231.1"/>
    </source>
</evidence>
<evidence type="ECO:0000259" key="8">
    <source>
        <dbReference type="SMART" id="SM00650"/>
    </source>
</evidence>
<dbReference type="NCBIfam" id="TIGR00755">
    <property type="entry name" value="ksgA"/>
    <property type="match status" value="1"/>
</dbReference>
<dbReference type="InterPro" id="IPR023165">
    <property type="entry name" value="rRNA_Ade_diMease-like_C"/>
</dbReference>
<feature type="domain" description="Ribosomal RNA adenine methylase transferase N-terminal" evidence="8">
    <location>
        <begin position="15"/>
        <end position="185"/>
    </location>
</feature>
<dbReference type="EMBL" id="PFBC01000006">
    <property type="protein sequence ID" value="PIR88231.1"/>
    <property type="molecule type" value="Genomic_DNA"/>
</dbReference>
<dbReference type="Gene3D" id="3.40.50.150">
    <property type="entry name" value="Vaccinia Virus protein VP39"/>
    <property type="match status" value="1"/>
</dbReference>
<protein>
    <submittedName>
        <fullName evidence="9">Ribosomal RNA small subunit methyltransferase A</fullName>
    </submittedName>
</protein>
<evidence type="ECO:0000256" key="6">
    <source>
        <dbReference type="ARBA" id="ARBA00022884"/>
    </source>
</evidence>
<dbReference type="SMART" id="SM00650">
    <property type="entry name" value="rADc"/>
    <property type="match status" value="1"/>
</dbReference>
<comment type="caution">
    <text evidence="9">The sequence shown here is derived from an EMBL/GenBank/DDBJ whole genome shotgun (WGS) entry which is preliminary data.</text>
</comment>
<keyword evidence="6 7" id="KW-0694">RNA-binding</keyword>
<name>A0A2H0UPC8_9BACT</name>
<comment type="caution">
    <text evidence="7">Lacks conserved residue(s) required for the propagation of feature annotation.</text>
</comment>
<feature type="binding site" evidence="7">
    <location>
        <position position="102"/>
    </location>
    <ligand>
        <name>S-adenosyl-L-methionine</name>
        <dbReference type="ChEBI" id="CHEBI:59789"/>
    </ligand>
</feature>
<feature type="binding site" evidence="7">
    <location>
        <position position="8"/>
    </location>
    <ligand>
        <name>S-adenosyl-L-methionine</name>
        <dbReference type="ChEBI" id="CHEBI:59789"/>
    </ligand>
</feature>
<feature type="binding site" evidence="7">
    <location>
        <position position="60"/>
    </location>
    <ligand>
        <name>S-adenosyl-L-methionine</name>
        <dbReference type="ChEBI" id="CHEBI:59789"/>
    </ligand>
</feature>